<evidence type="ECO:0000256" key="5">
    <source>
        <dbReference type="ARBA" id="ARBA00015519"/>
    </source>
</evidence>
<feature type="domain" description="DDE Tnp4" evidence="13">
    <location>
        <begin position="154"/>
        <end position="303"/>
    </location>
</feature>
<dbReference type="PANTHER" id="PTHR22930">
    <property type="match status" value="1"/>
</dbReference>
<organism evidence="14">
    <name type="scientific">Heliothis virescens</name>
    <name type="common">Tobacco budworm moth</name>
    <dbReference type="NCBI Taxonomy" id="7102"/>
    <lineage>
        <taxon>Eukaryota</taxon>
        <taxon>Metazoa</taxon>
        <taxon>Ecdysozoa</taxon>
        <taxon>Arthropoda</taxon>
        <taxon>Hexapoda</taxon>
        <taxon>Insecta</taxon>
        <taxon>Pterygota</taxon>
        <taxon>Neoptera</taxon>
        <taxon>Endopterygota</taxon>
        <taxon>Lepidoptera</taxon>
        <taxon>Glossata</taxon>
        <taxon>Ditrysia</taxon>
        <taxon>Noctuoidea</taxon>
        <taxon>Noctuidae</taxon>
        <taxon>Heliothinae</taxon>
        <taxon>Heliothis</taxon>
    </lineage>
</organism>
<dbReference type="InterPro" id="IPR026103">
    <property type="entry name" value="HARBI1_animal"/>
</dbReference>
<evidence type="ECO:0000256" key="9">
    <source>
        <dbReference type="ARBA" id="ARBA00022801"/>
    </source>
</evidence>
<evidence type="ECO:0000256" key="10">
    <source>
        <dbReference type="ARBA" id="ARBA00023242"/>
    </source>
</evidence>
<keyword evidence="6" id="KW-0963">Cytoplasm</keyword>
<keyword evidence="10" id="KW-0539">Nucleus</keyword>
<gene>
    <name evidence="14" type="ORF">B5V51_13017</name>
</gene>
<evidence type="ECO:0000259" key="13">
    <source>
        <dbReference type="Pfam" id="PF13359"/>
    </source>
</evidence>
<dbReference type="GO" id="GO:0004518">
    <property type="term" value="F:nuclease activity"/>
    <property type="evidence" value="ECO:0007669"/>
    <property type="project" value="UniProtKB-KW"/>
</dbReference>
<keyword evidence="7" id="KW-0540">Nuclease</keyword>
<comment type="similarity">
    <text evidence="4">Belongs to the HARBI1 family.</text>
</comment>
<dbReference type="GO" id="GO:0005634">
    <property type="term" value="C:nucleus"/>
    <property type="evidence" value="ECO:0007669"/>
    <property type="project" value="UniProtKB-SubCell"/>
</dbReference>
<comment type="caution">
    <text evidence="14">The sequence shown here is derived from an EMBL/GenBank/DDBJ whole genome shotgun (WGS) entry which is preliminary data.</text>
</comment>
<accession>A0A2A4IV58</accession>
<sequence>MDFIDSIDFIDELDVEFMEGIRDNNISRVRINPFEEYDDDQFKKKYRFSKAFAKKILDLVVDDLPSDTRGNTISPAIQVACALRHWARHQIQDDSGDMQGISQQSISKIARNVAEALAKKAHLFINMPTTLDEQQEAMRGFRSICNFPTVIGAIDCTHVKIRRVGGDMSEAYINRKGYYSINVQVVCDAKLKIRDIVARWRGSAHDSRIFNESLLKRRFERGEFHGRLLGDSGYGCTSYLFTPVLNPSNSKEESYNRAHIRTRNTIERCFGLWKQRFWCLLRGMFMKLSTAKTTIVALAVLHNIAIDMNEHLDIVRYVRHSSRSQTQRPTVRGAIIRQRFINQHFN</sequence>
<dbReference type="EMBL" id="NWSH01007141">
    <property type="protein sequence ID" value="PCG63072.1"/>
    <property type="molecule type" value="Genomic_DNA"/>
</dbReference>
<proteinExistence type="inferred from homology"/>
<evidence type="ECO:0000256" key="1">
    <source>
        <dbReference type="ARBA" id="ARBA00001968"/>
    </source>
</evidence>
<dbReference type="STRING" id="7102.A0A2A4IV58"/>
<keyword evidence="9" id="KW-0378">Hydrolase</keyword>
<name>A0A2A4IV58_HELVI</name>
<dbReference type="GO" id="GO:0016787">
    <property type="term" value="F:hydrolase activity"/>
    <property type="evidence" value="ECO:0007669"/>
    <property type="project" value="UniProtKB-KW"/>
</dbReference>
<dbReference type="InterPro" id="IPR045249">
    <property type="entry name" value="HARBI1-like"/>
</dbReference>
<evidence type="ECO:0000256" key="12">
    <source>
        <dbReference type="ARBA" id="ARBA00045850"/>
    </source>
</evidence>
<protein>
    <recommendedName>
        <fullName evidence="5">Putative nuclease HARBI1</fullName>
    </recommendedName>
    <alternativeName>
        <fullName evidence="11">Harbinger transposase-derived nuclease</fullName>
    </alternativeName>
</protein>
<evidence type="ECO:0000256" key="7">
    <source>
        <dbReference type="ARBA" id="ARBA00022722"/>
    </source>
</evidence>
<evidence type="ECO:0000256" key="2">
    <source>
        <dbReference type="ARBA" id="ARBA00004123"/>
    </source>
</evidence>
<reference evidence="14" key="1">
    <citation type="submission" date="2017-09" db="EMBL/GenBank/DDBJ databases">
        <title>Contemporary evolution of a Lepidopteran species, Heliothis virescens, in response to modern agricultural practices.</title>
        <authorList>
            <person name="Fritz M.L."/>
            <person name="Deyonke A.M."/>
            <person name="Papanicolaou A."/>
            <person name="Micinski S."/>
            <person name="Westbrook J."/>
            <person name="Gould F."/>
        </authorList>
    </citation>
    <scope>NUCLEOTIDE SEQUENCE [LARGE SCALE GENOMIC DNA]</scope>
    <source>
        <strain evidence="14">HvINT-</strain>
        <tissue evidence="14">Whole body</tissue>
    </source>
</reference>
<evidence type="ECO:0000256" key="6">
    <source>
        <dbReference type="ARBA" id="ARBA00022490"/>
    </source>
</evidence>
<dbReference type="InterPro" id="IPR027806">
    <property type="entry name" value="HARBI1_dom"/>
</dbReference>
<comment type="function">
    <text evidence="12">Transposase-derived protein that may have nuclease activity. Does not have transposase activity.</text>
</comment>
<comment type="cofactor">
    <cofactor evidence="1">
        <name>a divalent metal cation</name>
        <dbReference type="ChEBI" id="CHEBI:60240"/>
    </cofactor>
</comment>
<dbReference type="AlphaFoldDB" id="A0A2A4IV58"/>
<evidence type="ECO:0000256" key="11">
    <source>
        <dbReference type="ARBA" id="ARBA00030126"/>
    </source>
</evidence>
<evidence type="ECO:0000256" key="3">
    <source>
        <dbReference type="ARBA" id="ARBA00004496"/>
    </source>
</evidence>
<dbReference type="Pfam" id="PF13359">
    <property type="entry name" value="DDE_Tnp_4"/>
    <property type="match status" value="1"/>
</dbReference>
<evidence type="ECO:0000256" key="8">
    <source>
        <dbReference type="ARBA" id="ARBA00022723"/>
    </source>
</evidence>
<evidence type="ECO:0000256" key="4">
    <source>
        <dbReference type="ARBA" id="ARBA00006958"/>
    </source>
</evidence>
<dbReference type="PRINTS" id="PR02086">
    <property type="entry name" value="PUTNUCHARBI1"/>
</dbReference>
<comment type="subcellular location">
    <subcellularLocation>
        <location evidence="3">Cytoplasm</location>
    </subcellularLocation>
    <subcellularLocation>
        <location evidence="2">Nucleus</location>
    </subcellularLocation>
</comment>
<dbReference type="GO" id="GO:0005737">
    <property type="term" value="C:cytoplasm"/>
    <property type="evidence" value="ECO:0007669"/>
    <property type="project" value="UniProtKB-SubCell"/>
</dbReference>
<dbReference type="GO" id="GO:0046872">
    <property type="term" value="F:metal ion binding"/>
    <property type="evidence" value="ECO:0007669"/>
    <property type="project" value="UniProtKB-KW"/>
</dbReference>
<evidence type="ECO:0000313" key="14">
    <source>
        <dbReference type="EMBL" id="PCG63072.1"/>
    </source>
</evidence>
<keyword evidence="8" id="KW-0479">Metal-binding</keyword>
<dbReference type="PANTHER" id="PTHR22930:SF289">
    <property type="entry name" value="DDE TNP4 DOMAIN-CONTAINING PROTEIN-RELATED"/>
    <property type="match status" value="1"/>
</dbReference>